<proteinExistence type="predicted"/>
<protein>
    <submittedName>
        <fullName evidence="1">Uncharacterized protein</fullName>
    </submittedName>
</protein>
<dbReference type="EMBL" id="CAJNDS010002374">
    <property type="protein sequence ID" value="CAE7454056.1"/>
    <property type="molecule type" value="Genomic_DNA"/>
</dbReference>
<name>A0A812RVE5_9DINO</name>
<evidence type="ECO:0000313" key="1">
    <source>
        <dbReference type="EMBL" id="CAE7454056.1"/>
    </source>
</evidence>
<gene>
    <name evidence="1" type="ORF">SNAT2548_LOCUS24938</name>
</gene>
<comment type="caution">
    <text evidence="1">The sequence shown here is derived from an EMBL/GenBank/DDBJ whole genome shotgun (WGS) entry which is preliminary data.</text>
</comment>
<organism evidence="1 2">
    <name type="scientific">Symbiodinium natans</name>
    <dbReference type="NCBI Taxonomy" id="878477"/>
    <lineage>
        <taxon>Eukaryota</taxon>
        <taxon>Sar</taxon>
        <taxon>Alveolata</taxon>
        <taxon>Dinophyceae</taxon>
        <taxon>Suessiales</taxon>
        <taxon>Symbiodiniaceae</taxon>
        <taxon>Symbiodinium</taxon>
    </lineage>
</organism>
<keyword evidence="2" id="KW-1185">Reference proteome</keyword>
<sequence>MLALAGFLYAMQVVDESTFTRLGELDIDDPLDMKLDGLGAFEPCTPCSVGAWLSSTAVAPAEGHKALCGVMDLEHTWNWTTAVNAFLCPAQANCPDEAKADWQSGWICAGPCLVYWHKPAQSPILLLKPSKTFPWDLRDACVRPSYIQRSPGAFHSMRGRRSACLQVGMDHCRGKHRLGVHLPILRCAARMLLLLMKTYGDLWRSRRDLR</sequence>
<dbReference type="Proteomes" id="UP000604046">
    <property type="component" value="Unassembled WGS sequence"/>
</dbReference>
<accession>A0A812RVE5</accession>
<reference evidence="1" key="1">
    <citation type="submission" date="2021-02" db="EMBL/GenBank/DDBJ databases">
        <authorList>
            <person name="Dougan E. K."/>
            <person name="Rhodes N."/>
            <person name="Thang M."/>
            <person name="Chan C."/>
        </authorList>
    </citation>
    <scope>NUCLEOTIDE SEQUENCE</scope>
</reference>
<evidence type="ECO:0000313" key="2">
    <source>
        <dbReference type="Proteomes" id="UP000604046"/>
    </source>
</evidence>
<dbReference type="AlphaFoldDB" id="A0A812RVE5"/>